<evidence type="ECO:0000256" key="7">
    <source>
        <dbReference type="ARBA" id="ARBA00049902"/>
    </source>
</evidence>
<keyword evidence="5 8" id="KW-0472">Membrane</keyword>
<comment type="subcellular location">
    <subcellularLocation>
        <location evidence="1">Membrane</location>
        <topology evidence="1">Multi-pass membrane protein</topology>
    </subcellularLocation>
</comment>
<dbReference type="GO" id="GO:0005886">
    <property type="term" value="C:plasma membrane"/>
    <property type="evidence" value="ECO:0007669"/>
    <property type="project" value="TreeGrafter"/>
</dbReference>
<proteinExistence type="predicted"/>
<comment type="caution">
    <text evidence="9">The sequence shown here is derived from an EMBL/GenBank/DDBJ whole genome shotgun (WGS) entry which is preliminary data.</text>
</comment>
<dbReference type="EC" id="2.4.99.28" evidence="6"/>
<dbReference type="EMBL" id="MELK01000019">
    <property type="protein sequence ID" value="OFW59048.1"/>
    <property type="molecule type" value="Genomic_DNA"/>
</dbReference>
<feature type="transmembrane region" description="Helical" evidence="8">
    <location>
        <begin position="271"/>
        <end position="288"/>
    </location>
</feature>
<dbReference type="Pfam" id="PF01098">
    <property type="entry name" value="FTSW_RODA_SPOVE"/>
    <property type="match status" value="1"/>
</dbReference>
<evidence type="ECO:0000313" key="9">
    <source>
        <dbReference type="EMBL" id="OFW59048.1"/>
    </source>
</evidence>
<protein>
    <recommendedName>
        <fullName evidence="6">peptidoglycan glycosyltransferase</fullName>
        <ecNumber evidence="6">2.4.99.28</ecNumber>
    </recommendedName>
</protein>
<evidence type="ECO:0000256" key="5">
    <source>
        <dbReference type="ARBA" id="ARBA00023136"/>
    </source>
</evidence>
<feature type="transmembrane region" description="Helical" evidence="8">
    <location>
        <begin position="12"/>
        <end position="31"/>
    </location>
</feature>
<dbReference type="InterPro" id="IPR001182">
    <property type="entry name" value="FtsW/RodA"/>
</dbReference>
<gene>
    <name evidence="9" type="ORF">A2Y75_00080</name>
</gene>
<dbReference type="PANTHER" id="PTHR30474">
    <property type="entry name" value="CELL CYCLE PROTEIN"/>
    <property type="match status" value="1"/>
</dbReference>
<evidence type="ECO:0000256" key="8">
    <source>
        <dbReference type="SAM" id="Phobius"/>
    </source>
</evidence>
<sequence>MSGLPVRHIDLTLLAITIFLIAFGLLIQYSATHGDHPGNPTYFVLRQIISLFIGLILMGVLLSFDYRRLKVATPFIYGGFLFALLVVFVTEAAMGSQRWISLGPINFQPSEYCKLVLILVLANFFSDNKAEPDSFRSFILPVVWAGPYLFLVFLQPDLGTTLVLSAILLGMLFLVGCRMRYWVSFVGMGAASFAIGFIFHIFQPYQVDRFTAFLKQSSSIQGVGYQLMQSKIAIGSGQFVGKGLMHGTQTNLNFIPAHHTDFVFAVLGEEMGLLGALILIGAFCLLLWRGVRIANSARDFYGSMIAFGIVIMFVFQLVVNVGMTIGIMPITGIPLPFISYGGSSLIVNLAAIGLLTNIYMRRFSQI</sequence>
<feature type="transmembrane region" description="Helical" evidence="8">
    <location>
        <begin position="109"/>
        <end position="126"/>
    </location>
</feature>
<dbReference type="Proteomes" id="UP000177876">
    <property type="component" value="Unassembled WGS sequence"/>
</dbReference>
<feature type="transmembrane region" description="Helical" evidence="8">
    <location>
        <begin position="337"/>
        <end position="360"/>
    </location>
</feature>
<accession>A0A1F2WQ93</accession>
<dbReference type="AlphaFoldDB" id="A0A1F2WQ93"/>
<feature type="transmembrane region" description="Helical" evidence="8">
    <location>
        <begin position="43"/>
        <end position="64"/>
    </location>
</feature>
<feature type="transmembrane region" description="Helical" evidence="8">
    <location>
        <begin position="71"/>
        <end position="89"/>
    </location>
</feature>
<organism evidence="9 10">
    <name type="scientific">Candidatus Solincola sediminis</name>
    <dbReference type="NCBI Taxonomy" id="1797199"/>
    <lineage>
        <taxon>Bacteria</taxon>
        <taxon>Bacillati</taxon>
        <taxon>Actinomycetota</taxon>
        <taxon>Candidatus Geothermincolia</taxon>
        <taxon>Candidatus Geothermincolales</taxon>
        <taxon>Candidatus Geothermincolaceae</taxon>
        <taxon>Candidatus Solincola</taxon>
    </lineage>
</organism>
<evidence type="ECO:0000256" key="4">
    <source>
        <dbReference type="ARBA" id="ARBA00022989"/>
    </source>
</evidence>
<comment type="catalytic activity">
    <reaction evidence="7">
        <text>[GlcNAc-(1-&gt;4)-Mur2Ac(oyl-L-Ala-gamma-D-Glu-L-Lys-D-Ala-D-Ala)](n)-di-trans,octa-cis-undecaprenyl diphosphate + beta-D-GlcNAc-(1-&gt;4)-Mur2Ac(oyl-L-Ala-gamma-D-Glu-L-Lys-D-Ala-D-Ala)-di-trans,octa-cis-undecaprenyl diphosphate = [GlcNAc-(1-&gt;4)-Mur2Ac(oyl-L-Ala-gamma-D-Glu-L-Lys-D-Ala-D-Ala)](n+1)-di-trans,octa-cis-undecaprenyl diphosphate + di-trans,octa-cis-undecaprenyl diphosphate + H(+)</text>
        <dbReference type="Rhea" id="RHEA:23708"/>
        <dbReference type="Rhea" id="RHEA-COMP:9602"/>
        <dbReference type="Rhea" id="RHEA-COMP:9603"/>
        <dbReference type="ChEBI" id="CHEBI:15378"/>
        <dbReference type="ChEBI" id="CHEBI:58405"/>
        <dbReference type="ChEBI" id="CHEBI:60033"/>
        <dbReference type="ChEBI" id="CHEBI:78435"/>
        <dbReference type="EC" id="2.4.99.28"/>
    </reaction>
</comment>
<dbReference type="InterPro" id="IPR018365">
    <property type="entry name" value="Cell_cycle_FtsW-rel_CS"/>
</dbReference>
<dbReference type="NCBIfam" id="TIGR02210">
    <property type="entry name" value="rodA_shape"/>
    <property type="match status" value="1"/>
</dbReference>
<dbReference type="STRING" id="1797197.A2Y75_00080"/>
<evidence type="ECO:0000256" key="2">
    <source>
        <dbReference type="ARBA" id="ARBA00022692"/>
    </source>
</evidence>
<feature type="transmembrane region" description="Helical" evidence="8">
    <location>
        <begin position="160"/>
        <end position="177"/>
    </location>
</feature>
<keyword evidence="3" id="KW-0133">Cell shape</keyword>
<reference evidence="9 10" key="1">
    <citation type="journal article" date="2016" name="Nat. Commun.">
        <title>Thousands of microbial genomes shed light on interconnected biogeochemical processes in an aquifer system.</title>
        <authorList>
            <person name="Anantharaman K."/>
            <person name="Brown C.T."/>
            <person name="Hug L.A."/>
            <person name="Sharon I."/>
            <person name="Castelle C.J."/>
            <person name="Probst A.J."/>
            <person name="Thomas B.C."/>
            <person name="Singh A."/>
            <person name="Wilkins M.J."/>
            <person name="Karaoz U."/>
            <person name="Brodie E.L."/>
            <person name="Williams K.H."/>
            <person name="Hubbard S.S."/>
            <person name="Banfield J.F."/>
        </authorList>
    </citation>
    <scope>NUCLEOTIDE SEQUENCE [LARGE SCALE GENOMIC DNA]</scope>
</reference>
<dbReference type="GO" id="GO:0008360">
    <property type="term" value="P:regulation of cell shape"/>
    <property type="evidence" value="ECO:0007669"/>
    <property type="project" value="UniProtKB-KW"/>
</dbReference>
<evidence type="ECO:0000256" key="6">
    <source>
        <dbReference type="ARBA" id="ARBA00044770"/>
    </source>
</evidence>
<feature type="transmembrane region" description="Helical" evidence="8">
    <location>
        <begin position="138"/>
        <end position="154"/>
    </location>
</feature>
<keyword evidence="2 8" id="KW-0812">Transmembrane</keyword>
<evidence type="ECO:0000256" key="1">
    <source>
        <dbReference type="ARBA" id="ARBA00004141"/>
    </source>
</evidence>
<keyword evidence="4 8" id="KW-1133">Transmembrane helix</keyword>
<dbReference type="GO" id="GO:0051301">
    <property type="term" value="P:cell division"/>
    <property type="evidence" value="ECO:0007669"/>
    <property type="project" value="InterPro"/>
</dbReference>
<dbReference type="GO" id="GO:0015648">
    <property type="term" value="F:lipid-linked peptidoglycan transporter activity"/>
    <property type="evidence" value="ECO:0007669"/>
    <property type="project" value="TreeGrafter"/>
</dbReference>
<name>A0A1F2WQ93_9ACTN</name>
<dbReference type="GO" id="GO:0008955">
    <property type="term" value="F:peptidoglycan glycosyltransferase activity"/>
    <property type="evidence" value="ECO:0007669"/>
    <property type="project" value="UniProtKB-EC"/>
</dbReference>
<feature type="transmembrane region" description="Helical" evidence="8">
    <location>
        <begin position="182"/>
        <end position="202"/>
    </location>
</feature>
<dbReference type="GO" id="GO:0032153">
    <property type="term" value="C:cell division site"/>
    <property type="evidence" value="ECO:0007669"/>
    <property type="project" value="TreeGrafter"/>
</dbReference>
<dbReference type="InterPro" id="IPR011923">
    <property type="entry name" value="RodA/MrdB"/>
</dbReference>
<dbReference type="PROSITE" id="PS00428">
    <property type="entry name" value="FTSW_RODA_SPOVE"/>
    <property type="match status" value="1"/>
</dbReference>
<evidence type="ECO:0000256" key="3">
    <source>
        <dbReference type="ARBA" id="ARBA00022960"/>
    </source>
</evidence>
<evidence type="ECO:0000313" key="10">
    <source>
        <dbReference type="Proteomes" id="UP000177876"/>
    </source>
</evidence>
<feature type="transmembrane region" description="Helical" evidence="8">
    <location>
        <begin position="300"/>
        <end position="325"/>
    </location>
</feature>